<dbReference type="InterPro" id="IPR012674">
    <property type="entry name" value="Calycin"/>
</dbReference>
<dbReference type="Proteomes" id="UP000299084">
    <property type="component" value="Unassembled WGS sequence"/>
</dbReference>
<dbReference type="SUPFAM" id="SSF50814">
    <property type="entry name" value="Lipocalins"/>
    <property type="match status" value="1"/>
</dbReference>
<organism evidence="2 3">
    <name type="scientific">Camelus dromedarius</name>
    <name type="common">Dromedary</name>
    <name type="synonym">Arabian camel</name>
    <dbReference type="NCBI Taxonomy" id="9838"/>
    <lineage>
        <taxon>Eukaryota</taxon>
        <taxon>Metazoa</taxon>
        <taxon>Chordata</taxon>
        <taxon>Craniata</taxon>
        <taxon>Vertebrata</taxon>
        <taxon>Euteleostomi</taxon>
        <taxon>Mammalia</taxon>
        <taxon>Eutheria</taxon>
        <taxon>Laurasiatheria</taxon>
        <taxon>Artiodactyla</taxon>
        <taxon>Tylopoda</taxon>
        <taxon>Camelidae</taxon>
        <taxon>Camelus</taxon>
    </lineage>
</organism>
<proteinExistence type="predicted"/>
<reference evidence="2 3" key="1">
    <citation type="journal article" date="2019" name="Mol. Ecol. Resour.">
        <title>Improving Illumina assemblies with Hi-C and long reads: an example with the North African dromedary.</title>
        <authorList>
            <person name="Elbers J.P."/>
            <person name="Rogers M.F."/>
            <person name="Perelman P.L."/>
            <person name="Proskuryakova A.A."/>
            <person name="Serdyukova N.A."/>
            <person name="Johnson W.E."/>
            <person name="Horin P."/>
            <person name="Corander J."/>
            <person name="Murphy D."/>
            <person name="Burger P.A."/>
        </authorList>
    </citation>
    <scope>NUCLEOTIDE SEQUENCE [LARGE SCALE GENOMIC DNA]</scope>
    <source>
        <strain evidence="2">Drom800</strain>
        <tissue evidence="2">Blood</tissue>
    </source>
</reference>
<evidence type="ECO:0000313" key="3">
    <source>
        <dbReference type="Proteomes" id="UP000299084"/>
    </source>
</evidence>
<accession>A0A5N4E940</accession>
<keyword evidence="3" id="KW-1185">Reference proteome</keyword>
<dbReference type="Gene3D" id="2.40.128.20">
    <property type="match status" value="1"/>
</dbReference>
<evidence type="ECO:0000313" key="2">
    <source>
        <dbReference type="EMBL" id="KAB1280023.1"/>
    </source>
</evidence>
<sequence>MGFLATETLGGPRQRWPRLSSPGNVGQWGLTLKGLGPGPGVGRPCVLPDAPAVRARAGSSVPLPRPVKGVRGFRVLSTDYHEAVVDVRLGRAGQTAKMLLLFGRQSTSSFLTMKKFMDICETLKLTNRMAVLPKDGKVVPRGAWARTGPLLAPRPPCGGCRTDPWNLAARLARCRAVHAGAPSQLPAEPAEAARTRMRVLCSVGAVTCTIVGEDVSACRWARLTAGV</sequence>
<gene>
    <name evidence="2" type="ORF">Cadr_000016490</name>
</gene>
<dbReference type="STRING" id="9838.ENSCDRP00005032756"/>
<dbReference type="EMBL" id="JWIN03000004">
    <property type="protein sequence ID" value="KAB1280023.1"/>
    <property type="molecule type" value="Genomic_DNA"/>
</dbReference>
<dbReference type="AlphaFoldDB" id="A0A5N4E940"/>
<comment type="caution">
    <text evidence="2">The sequence shown here is derived from an EMBL/GenBank/DDBJ whole genome shotgun (WGS) entry which is preliminary data.</text>
</comment>
<evidence type="ECO:0000256" key="1">
    <source>
        <dbReference type="SAM" id="MobiDB-lite"/>
    </source>
</evidence>
<protein>
    <submittedName>
        <fullName evidence="2">Epididymal-specific lipocalin-10</fullName>
    </submittedName>
</protein>
<name>A0A5N4E940_CAMDR</name>
<feature type="region of interest" description="Disordered" evidence="1">
    <location>
        <begin position="1"/>
        <end position="22"/>
    </location>
</feature>